<dbReference type="EC" id="3.6.1.13" evidence="3"/>
<evidence type="ECO:0000256" key="4">
    <source>
        <dbReference type="ARBA" id="ARBA00013297"/>
    </source>
</evidence>
<evidence type="ECO:0000259" key="14">
    <source>
        <dbReference type="PROSITE" id="PS51462"/>
    </source>
</evidence>
<dbReference type="GO" id="GO:0005829">
    <property type="term" value="C:cytosol"/>
    <property type="evidence" value="ECO:0007669"/>
    <property type="project" value="TreeGrafter"/>
</dbReference>
<gene>
    <name evidence="15" type="ORF">BTE48_04270</name>
</gene>
<evidence type="ECO:0000256" key="12">
    <source>
        <dbReference type="ARBA" id="ARBA00049546"/>
    </source>
</evidence>
<sequence length="208" mass="23550">MLKPTYHQTDVEIVSRQTVFQGFFKLEKLRLKQKQFDGGWSGEFSREVFVRGDAVGVLLFDPRTDQLLLVEQFRPGALYDQSQSPWQFEMVAGMTEAGESLESVVQREAQEEAGCTIEALEHLFKYWVSPGGTDEQIDLFLGIIDSTQVTEGVYGLDHEQEDIRVQLVSYTEAIAALSEGAINNAMAIIALQWLQLNRGRLQQKFKPT</sequence>
<dbReference type="PANTHER" id="PTHR11839:SF5">
    <property type="entry name" value="ADP-RIBOSE PYROPHOSPHATASE"/>
    <property type="match status" value="1"/>
</dbReference>
<evidence type="ECO:0000256" key="3">
    <source>
        <dbReference type="ARBA" id="ARBA00012453"/>
    </source>
</evidence>
<dbReference type="SUPFAM" id="SSF55811">
    <property type="entry name" value="Nudix"/>
    <property type="match status" value="1"/>
</dbReference>
<keyword evidence="6" id="KW-0378">Hydrolase</keyword>
<dbReference type="GO" id="GO:0046872">
    <property type="term" value="F:metal ion binding"/>
    <property type="evidence" value="ECO:0007669"/>
    <property type="project" value="UniProtKB-KW"/>
</dbReference>
<dbReference type="PROSITE" id="PS51462">
    <property type="entry name" value="NUDIX"/>
    <property type="match status" value="1"/>
</dbReference>
<comment type="catalytic activity">
    <reaction evidence="12">
        <text>ADP-D-ribose + H2O = D-ribose 5-phosphate + AMP + 2 H(+)</text>
        <dbReference type="Rhea" id="RHEA:10412"/>
        <dbReference type="ChEBI" id="CHEBI:15377"/>
        <dbReference type="ChEBI" id="CHEBI:15378"/>
        <dbReference type="ChEBI" id="CHEBI:57967"/>
        <dbReference type="ChEBI" id="CHEBI:78346"/>
        <dbReference type="ChEBI" id="CHEBI:456215"/>
        <dbReference type="EC" id="3.6.1.13"/>
    </reaction>
</comment>
<evidence type="ECO:0000256" key="5">
    <source>
        <dbReference type="ARBA" id="ARBA00022723"/>
    </source>
</evidence>
<comment type="similarity">
    <text evidence="2">Belongs to the Nudix hydrolase family. NudF subfamily.</text>
</comment>
<keyword evidence="7 13" id="KW-0460">Magnesium</keyword>
<dbReference type="InterPro" id="IPR004385">
    <property type="entry name" value="NDP_pyrophosphatase"/>
</dbReference>
<dbReference type="InterPro" id="IPR020084">
    <property type="entry name" value="NUDIX_hydrolase_CS"/>
</dbReference>
<dbReference type="GO" id="GO:0019144">
    <property type="term" value="F:ADP-sugar diphosphatase activity"/>
    <property type="evidence" value="ECO:0007669"/>
    <property type="project" value="TreeGrafter"/>
</dbReference>
<feature type="binding site" evidence="13">
    <location>
        <position position="112"/>
    </location>
    <ligand>
        <name>Mg(2+)</name>
        <dbReference type="ChEBI" id="CHEBI:18420"/>
        <label>1</label>
    </ligand>
</feature>
<dbReference type="GO" id="GO:0019693">
    <property type="term" value="P:ribose phosphate metabolic process"/>
    <property type="evidence" value="ECO:0007669"/>
    <property type="project" value="TreeGrafter"/>
</dbReference>
<dbReference type="InterPro" id="IPR015797">
    <property type="entry name" value="NUDIX_hydrolase-like_dom_sf"/>
</dbReference>
<dbReference type="PANTHER" id="PTHR11839">
    <property type="entry name" value="UDP/ADP-SUGAR PYROPHOSPHATASE"/>
    <property type="match status" value="1"/>
</dbReference>
<evidence type="ECO:0000256" key="2">
    <source>
        <dbReference type="ARBA" id="ARBA00007482"/>
    </source>
</evidence>
<evidence type="ECO:0000256" key="11">
    <source>
        <dbReference type="ARBA" id="ARBA00033056"/>
    </source>
</evidence>
<keyword evidence="5 13" id="KW-0479">Metal-binding</keyword>
<comment type="caution">
    <text evidence="15">The sequence shown here is derived from an EMBL/GenBank/DDBJ whole genome shotgun (WGS) entry which is preliminary data.</text>
</comment>
<feature type="binding site" evidence="13">
    <location>
        <position position="92"/>
    </location>
    <ligand>
        <name>Mg(2+)</name>
        <dbReference type="ChEBI" id="CHEBI:18420"/>
        <label>1</label>
    </ligand>
</feature>
<evidence type="ECO:0000256" key="1">
    <source>
        <dbReference type="ARBA" id="ARBA00001946"/>
    </source>
</evidence>
<feature type="binding site" evidence="13">
    <location>
        <position position="161"/>
    </location>
    <ligand>
        <name>Mg(2+)</name>
        <dbReference type="ChEBI" id="CHEBI:18420"/>
        <label>1</label>
    </ligand>
</feature>
<evidence type="ECO:0000256" key="9">
    <source>
        <dbReference type="ARBA" id="ARBA00030162"/>
    </source>
</evidence>
<dbReference type="AlphaFoldDB" id="A0A1V4T701"/>
<evidence type="ECO:0000313" key="16">
    <source>
        <dbReference type="Proteomes" id="UP000191418"/>
    </source>
</evidence>
<dbReference type="Proteomes" id="UP000191418">
    <property type="component" value="Unassembled WGS sequence"/>
</dbReference>
<evidence type="ECO:0000256" key="6">
    <source>
        <dbReference type="ARBA" id="ARBA00022801"/>
    </source>
</evidence>
<evidence type="ECO:0000313" key="15">
    <source>
        <dbReference type="EMBL" id="OPX56371.1"/>
    </source>
</evidence>
<evidence type="ECO:0000256" key="8">
    <source>
        <dbReference type="ARBA" id="ARBA00025164"/>
    </source>
</evidence>
<comment type="function">
    <text evidence="8">Acts on ADP-mannose and ADP-glucose as well as ADP-ribose. Prevents glycogen biosynthesis. The reaction catalyzed by this enzyme is a limiting step of the gluconeogenic process.</text>
</comment>
<dbReference type="Gene3D" id="3.90.79.10">
    <property type="entry name" value="Nucleoside Triphosphate Pyrophosphohydrolase"/>
    <property type="match status" value="1"/>
</dbReference>
<dbReference type="InterPro" id="IPR000086">
    <property type="entry name" value="NUDIX_hydrolase_dom"/>
</dbReference>
<evidence type="ECO:0000256" key="13">
    <source>
        <dbReference type="PIRSR" id="PIRSR604385-2"/>
    </source>
</evidence>
<keyword evidence="16" id="KW-1185">Reference proteome</keyword>
<proteinExistence type="inferred from homology"/>
<dbReference type="GO" id="GO:0047631">
    <property type="term" value="F:ADP-ribose diphosphatase activity"/>
    <property type="evidence" value="ECO:0007669"/>
    <property type="project" value="UniProtKB-EC"/>
</dbReference>
<dbReference type="Pfam" id="PF00293">
    <property type="entry name" value="NUDIX"/>
    <property type="match status" value="1"/>
</dbReference>
<accession>A0A1V4T701</accession>
<feature type="binding site" evidence="13">
    <location>
        <position position="108"/>
    </location>
    <ligand>
        <name>Mg(2+)</name>
        <dbReference type="ChEBI" id="CHEBI:18420"/>
        <label>1</label>
    </ligand>
</feature>
<dbReference type="EMBL" id="MTSM01000004">
    <property type="protein sequence ID" value="OPX56371.1"/>
    <property type="molecule type" value="Genomic_DNA"/>
</dbReference>
<dbReference type="STRING" id="64969.SAMN02745127_00711"/>
<name>A0A1V4T701_9GAMM</name>
<dbReference type="NCBIfam" id="TIGR00052">
    <property type="entry name" value="nudix-type nucleoside diphosphatase, YffH/AdpP family"/>
    <property type="match status" value="1"/>
</dbReference>
<evidence type="ECO:0000256" key="10">
    <source>
        <dbReference type="ARBA" id="ARBA00030308"/>
    </source>
</evidence>
<dbReference type="PROSITE" id="PS00893">
    <property type="entry name" value="NUDIX_BOX"/>
    <property type="match status" value="1"/>
</dbReference>
<dbReference type="CDD" id="cd24155">
    <property type="entry name" value="NUDIX_ADPRase"/>
    <property type="match status" value="1"/>
</dbReference>
<reference evidence="15 16" key="1">
    <citation type="submission" date="2017-01" db="EMBL/GenBank/DDBJ databases">
        <title>Genome Sequencing of a Marine Spirillum, Oceanospirillum multiglobuliferum ATCC 33336, from Japan.</title>
        <authorList>
            <person name="Carney J.G."/>
            <person name="Trachtenberg A.M."/>
            <person name="Rheaume B.A."/>
            <person name="Linnane J.D."/>
            <person name="Pitts N.L."/>
            <person name="Mykles D.L."/>
            <person name="Maclea K.S."/>
        </authorList>
    </citation>
    <scope>NUCLEOTIDE SEQUENCE [LARGE SCALE GENOMIC DNA]</scope>
    <source>
        <strain evidence="15 16">ATCC 33336</strain>
    </source>
</reference>
<feature type="domain" description="Nudix hydrolase" evidence="14">
    <location>
        <begin position="50"/>
        <end position="190"/>
    </location>
</feature>
<comment type="cofactor">
    <cofactor evidence="1 13">
        <name>Mg(2+)</name>
        <dbReference type="ChEBI" id="CHEBI:18420"/>
    </cofactor>
</comment>
<organism evidence="15 16">
    <name type="scientific">Oceanospirillum multiglobuliferum</name>
    <dbReference type="NCBI Taxonomy" id="64969"/>
    <lineage>
        <taxon>Bacteria</taxon>
        <taxon>Pseudomonadati</taxon>
        <taxon>Pseudomonadota</taxon>
        <taxon>Gammaproteobacteria</taxon>
        <taxon>Oceanospirillales</taxon>
        <taxon>Oceanospirillaceae</taxon>
        <taxon>Oceanospirillum</taxon>
    </lineage>
</organism>
<dbReference type="GO" id="GO:0006753">
    <property type="term" value="P:nucleoside phosphate metabolic process"/>
    <property type="evidence" value="ECO:0007669"/>
    <property type="project" value="TreeGrafter"/>
</dbReference>
<protein>
    <recommendedName>
        <fullName evidence="4">ADP-ribose pyrophosphatase</fullName>
        <ecNumber evidence="3">3.6.1.13</ecNumber>
    </recommendedName>
    <alternativeName>
        <fullName evidence="9">ADP-ribose diphosphatase</fullName>
    </alternativeName>
    <alternativeName>
        <fullName evidence="11">ADP-ribose phosphohydrolase</fullName>
    </alternativeName>
    <alternativeName>
        <fullName evidence="10">Adenosine diphosphoribose pyrophosphatase</fullName>
    </alternativeName>
</protein>
<evidence type="ECO:0000256" key="7">
    <source>
        <dbReference type="ARBA" id="ARBA00022842"/>
    </source>
</evidence>